<organism evidence="1 2">
    <name type="scientific">Cylicocyclus nassatus</name>
    <name type="common">Nematode worm</name>
    <dbReference type="NCBI Taxonomy" id="53992"/>
    <lineage>
        <taxon>Eukaryota</taxon>
        <taxon>Metazoa</taxon>
        <taxon>Ecdysozoa</taxon>
        <taxon>Nematoda</taxon>
        <taxon>Chromadorea</taxon>
        <taxon>Rhabditida</taxon>
        <taxon>Rhabditina</taxon>
        <taxon>Rhabditomorpha</taxon>
        <taxon>Strongyloidea</taxon>
        <taxon>Strongylidae</taxon>
        <taxon>Cylicocyclus</taxon>
    </lineage>
</organism>
<accession>A0AA36GK45</accession>
<dbReference type="EMBL" id="CATQJL010000001">
    <property type="protein sequence ID" value="CAJ0590515.1"/>
    <property type="molecule type" value="Genomic_DNA"/>
</dbReference>
<sequence length="285" mass="33374">MLSYHVQTSIETLPSSSDSVVRALTSVVREQMHTIAGLSLTVNALLSKLKEQDKELKRTTFHVARNREISLPEGYTLERKNISRVWHRDSSPPFKEFNMVEVMEKWQRPKRAHDHDHFLLVLDFMRHFFLNACEPPTKIQQYACRQSGKKGKFDHLKDLPEGLVDFLISFILDALGLHRDQLLRTPDEHKRNPNKWWLDLAENDDARERLFHVLSEKRVIWSGKTRIAIGRALEDLRRYHFDPDRAMLLPSKKKRVMVEGSTVTKKDEVIQKTETVEDEVEVVED</sequence>
<reference evidence="1" key="1">
    <citation type="submission" date="2023-07" db="EMBL/GenBank/DDBJ databases">
        <authorList>
            <consortium name="CYATHOMIX"/>
        </authorList>
    </citation>
    <scope>NUCLEOTIDE SEQUENCE</scope>
    <source>
        <strain evidence="1">N/A</strain>
    </source>
</reference>
<comment type="caution">
    <text evidence="1">The sequence shown here is derived from an EMBL/GenBank/DDBJ whole genome shotgun (WGS) entry which is preliminary data.</text>
</comment>
<dbReference type="Proteomes" id="UP001176961">
    <property type="component" value="Unassembled WGS sequence"/>
</dbReference>
<gene>
    <name evidence="1" type="ORF">CYNAS_LOCUS2498</name>
</gene>
<evidence type="ECO:0000313" key="1">
    <source>
        <dbReference type="EMBL" id="CAJ0590515.1"/>
    </source>
</evidence>
<name>A0AA36GK45_CYLNA</name>
<protein>
    <submittedName>
        <fullName evidence="1">Uncharacterized protein</fullName>
    </submittedName>
</protein>
<keyword evidence="2" id="KW-1185">Reference proteome</keyword>
<proteinExistence type="predicted"/>
<dbReference type="AlphaFoldDB" id="A0AA36GK45"/>
<evidence type="ECO:0000313" key="2">
    <source>
        <dbReference type="Proteomes" id="UP001176961"/>
    </source>
</evidence>